<dbReference type="PANTHER" id="PTHR46170">
    <property type="entry name" value="GATOR COMPLEX PROTEIN WDR59"/>
    <property type="match status" value="1"/>
</dbReference>
<evidence type="ECO:0000256" key="1">
    <source>
        <dbReference type="ARBA" id="ARBA00022574"/>
    </source>
</evidence>
<name>N1JBI7_BLUG1</name>
<evidence type="ECO:0000256" key="2">
    <source>
        <dbReference type="ARBA" id="ARBA00022737"/>
    </source>
</evidence>
<evidence type="ECO:0000313" key="5">
    <source>
        <dbReference type="EMBL" id="CCU75267.1"/>
    </source>
</evidence>
<dbReference type="InterPro" id="IPR036322">
    <property type="entry name" value="WD40_repeat_dom_sf"/>
</dbReference>
<dbReference type="SUPFAM" id="SSF50978">
    <property type="entry name" value="WD40 repeat-like"/>
    <property type="match status" value="1"/>
</dbReference>
<dbReference type="PROSITE" id="PS50294">
    <property type="entry name" value="WD_REPEATS_REGION"/>
    <property type="match status" value="1"/>
</dbReference>
<comment type="caution">
    <text evidence="5">The sequence shown here is derived from an EMBL/GenBank/DDBJ whole genome shotgun (WGS) entry which is preliminary data.</text>
</comment>
<dbReference type="HOGENOM" id="CLU_001497_1_0_1"/>
<dbReference type="Gene3D" id="2.130.10.10">
    <property type="entry name" value="YVTN repeat-like/Quinoprotein amine dehydrogenase"/>
    <property type="match status" value="1"/>
</dbReference>
<dbReference type="GO" id="GO:0035859">
    <property type="term" value="C:Seh1-associated complex"/>
    <property type="evidence" value="ECO:0007669"/>
    <property type="project" value="TreeGrafter"/>
</dbReference>
<reference evidence="5 6" key="1">
    <citation type="journal article" date="2010" name="Science">
        <title>Genome expansion and gene loss in powdery mildew fungi reveal tradeoffs in extreme parasitism.</title>
        <authorList>
            <person name="Spanu P.D."/>
            <person name="Abbott J.C."/>
            <person name="Amselem J."/>
            <person name="Burgis T.A."/>
            <person name="Soanes D.M."/>
            <person name="Stueber K."/>
            <person name="Ver Loren van Themaat E."/>
            <person name="Brown J.K.M."/>
            <person name="Butcher S.A."/>
            <person name="Gurr S.J."/>
            <person name="Lebrun M.-H."/>
            <person name="Ridout C.J."/>
            <person name="Schulze-Lefert P."/>
            <person name="Talbot N.J."/>
            <person name="Ahmadinejad N."/>
            <person name="Ametz C."/>
            <person name="Barton G.R."/>
            <person name="Benjdia M."/>
            <person name="Bidzinski P."/>
            <person name="Bindschedler L.V."/>
            <person name="Both M."/>
            <person name="Brewer M.T."/>
            <person name="Cadle-Davidson L."/>
            <person name="Cadle-Davidson M.M."/>
            <person name="Collemare J."/>
            <person name="Cramer R."/>
            <person name="Frenkel O."/>
            <person name="Godfrey D."/>
            <person name="Harriman J."/>
            <person name="Hoede C."/>
            <person name="King B.C."/>
            <person name="Klages S."/>
            <person name="Kleemann J."/>
            <person name="Knoll D."/>
            <person name="Koti P.S."/>
            <person name="Kreplak J."/>
            <person name="Lopez-Ruiz F.J."/>
            <person name="Lu X."/>
            <person name="Maekawa T."/>
            <person name="Mahanil S."/>
            <person name="Micali C."/>
            <person name="Milgroom M.G."/>
            <person name="Montana G."/>
            <person name="Noir S."/>
            <person name="O'Connell R.J."/>
            <person name="Oberhaensli S."/>
            <person name="Parlange F."/>
            <person name="Pedersen C."/>
            <person name="Quesneville H."/>
            <person name="Reinhardt R."/>
            <person name="Rott M."/>
            <person name="Sacristan S."/>
            <person name="Schmidt S.M."/>
            <person name="Schoen M."/>
            <person name="Skamnioti P."/>
            <person name="Sommer H."/>
            <person name="Stephens A."/>
            <person name="Takahara H."/>
            <person name="Thordal-Christensen H."/>
            <person name="Vigouroux M."/>
            <person name="Wessling R."/>
            <person name="Wicker T."/>
            <person name="Panstruga R."/>
        </authorList>
    </citation>
    <scope>NUCLEOTIDE SEQUENCE [LARGE SCALE GENOMIC DNA]</scope>
    <source>
        <strain evidence="5">DH14</strain>
    </source>
</reference>
<dbReference type="EMBL" id="CAUH01001139">
    <property type="protein sequence ID" value="CCU75267.1"/>
    <property type="molecule type" value="Genomic_DNA"/>
</dbReference>
<dbReference type="GO" id="GO:0034198">
    <property type="term" value="P:cellular response to amino acid starvation"/>
    <property type="evidence" value="ECO:0007669"/>
    <property type="project" value="TreeGrafter"/>
</dbReference>
<gene>
    <name evidence="5" type="ORF">BGHDH14_bgh05026</name>
</gene>
<keyword evidence="2" id="KW-0677">Repeat</keyword>
<dbReference type="InterPro" id="IPR019775">
    <property type="entry name" value="WD40_repeat_CS"/>
</dbReference>
<dbReference type="OrthoDB" id="311712at2759"/>
<dbReference type="GO" id="GO:0035591">
    <property type="term" value="F:signaling adaptor activity"/>
    <property type="evidence" value="ECO:0007669"/>
    <property type="project" value="TreeGrafter"/>
</dbReference>
<evidence type="ECO:0000256" key="3">
    <source>
        <dbReference type="PROSITE-ProRule" id="PRU00221"/>
    </source>
</evidence>
<dbReference type="SMART" id="SM00320">
    <property type="entry name" value="WD40"/>
    <property type="match status" value="3"/>
</dbReference>
<feature type="repeat" description="WD" evidence="3">
    <location>
        <begin position="203"/>
        <end position="236"/>
    </location>
</feature>
<evidence type="ECO:0000313" key="6">
    <source>
        <dbReference type="Proteomes" id="UP000015441"/>
    </source>
</evidence>
<dbReference type="STRING" id="546991.N1JBI7"/>
<evidence type="ECO:0000256" key="4">
    <source>
        <dbReference type="SAM" id="MobiDB-lite"/>
    </source>
</evidence>
<dbReference type="PROSITE" id="PS00678">
    <property type="entry name" value="WD_REPEATS_1"/>
    <property type="match status" value="1"/>
</dbReference>
<dbReference type="PANTHER" id="PTHR46170:SF1">
    <property type="entry name" value="GATOR COMPLEX PROTEIN WDR59"/>
    <property type="match status" value="1"/>
</dbReference>
<dbReference type="Proteomes" id="UP000015441">
    <property type="component" value="Unassembled WGS sequence"/>
</dbReference>
<feature type="region of interest" description="Disordered" evidence="4">
    <location>
        <begin position="775"/>
        <end position="800"/>
    </location>
</feature>
<dbReference type="FunCoup" id="N1JBI7">
    <property type="interactions" value="351"/>
</dbReference>
<accession>N1JBI7</accession>
<dbReference type="PROSITE" id="PS50082">
    <property type="entry name" value="WD_REPEATS_2"/>
    <property type="match status" value="2"/>
</dbReference>
<dbReference type="InterPro" id="IPR049567">
    <property type="entry name" value="WDR59-like"/>
</dbReference>
<dbReference type="GO" id="GO:0005774">
    <property type="term" value="C:vacuolar membrane"/>
    <property type="evidence" value="ECO:0007669"/>
    <property type="project" value="TreeGrafter"/>
</dbReference>
<organism evidence="5 6">
    <name type="scientific">Blumeria graminis f. sp. hordei (strain DH14)</name>
    <name type="common">Barley powdery mildew</name>
    <name type="synonym">Oidium monilioides f. sp. hordei</name>
    <dbReference type="NCBI Taxonomy" id="546991"/>
    <lineage>
        <taxon>Eukaryota</taxon>
        <taxon>Fungi</taxon>
        <taxon>Dikarya</taxon>
        <taxon>Ascomycota</taxon>
        <taxon>Pezizomycotina</taxon>
        <taxon>Leotiomycetes</taxon>
        <taxon>Erysiphales</taxon>
        <taxon>Erysiphaceae</taxon>
        <taxon>Blumeria</taxon>
        <taxon>Blumeria hordei</taxon>
    </lineage>
</organism>
<proteinExistence type="predicted"/>
<keyword evidence="1 3" id="KW-0853">WD repeat</keyword>
<feature type="repeat" description="WD" evidence="3">
    <location>
        <begin position="116"/>
        <end position="151"/>
    </location>
</feature>
<keyword evidence="6" id="KW-1185">Reference proteome</keyword>
<dbReference type="GO" id="GO:1904263">
    <property type="term" value="P:positive regulation of TORC1 signaling"/>
    <property type="evidence" value="ECO:0007669"/>
    <property type="project" value="TreeGrafter"/>
</dbReference>
<dbReference type="eggNOG" id="KOG0309">
    <property type="taxonomic scope" value="Eukaryota"/>
</dbReference>
<dbReference type="Pfam" id="PF00400">
    <property type="entry name" value="WD40"/>
    <property type="match status" value="2"/>
</dbReference>
<dbReference type="InterPro" id="IPR001680">
    <property type="entry name" value="WD40_rpt"/>
</dbReference>
<dbReference type="InterPro" id="IPR015943">
    <property type="entry name" value="WD40/YVTN_repeat-like_dom_sf"/>
</dbReference>
<protein>
    <submittedName>
        <fullName evidence="5">WD repeat-containing protein</fullName>
    </submittedName>
</protein>
<dbReference type="InParanoid" id="N1JBI7"/>
<sequence length="1330" mass="147949">MDISKKSRSLKSTFHSTTFDIDISIHIDRIVGSASISPSGRDVVLASTDGLDIIDLESPLQSPRHLQNGLPWLVADVQWSPFAARDYWVVSTANQKALVWNLNKQGGANGCVEHTLYAHKRAITDINFSAHHPDILATCAVDGYVHTWDLRRPKKPVITYTDWFGGATQVKYNRQDSHIIASSHDKWLRIWDDRNSATPVKSIDAHASKIYGVDWNRIDCSKVVTCSLDKTIKFWDYTRDFDEPERVIRTSFPVWRARHTPFGYGILAMPQDAPGDLHLYDQRLANVDGVDGCDKAVKVFQGCHNAKLKEFLWRSRGDILEDGTDGREFQLVSWGDDNKLRLQTVGSNVLAGVGYVRGSQAHKNLNVTRKGAAYKTFRVIEKNIVEKKVPTITLQQSTSFAPKIKSLGDGAKKMFAPKITKSGTARKAKHNSAMKVNDGTVREDQIQQNVDWMSGIRNFKPYHLLSKSYPRNLSPGPQEWNDDREWEEQESLHDEIIRIHDELSTITFDRVDMDKRTVVASLNGPWAEDKSLAYTQVTIIFPPSYPGTKPPIFTISKSSLMSNLTHSKIRKDVMHIANSFAARGQGCLETIFRYLLGDINLKFSTSSVQADFSNETLSLSDESFSDDEDNFAVGDSFILSDDFDTNTSDRLLPVNRNANIPIPRLCGASFSAIGKLVCFFPPKEDKVKSLLATVAARNKIRLKGNLFLGSFGRLPSEITPIGSKNIDSSTAFGVPSDFGDSDHTSSDLSDSDSSIQCERPLFLKYMDEHIRSLKSNPPTTDSLASSAAAAAGSGTGKRKTRPKNTIAFYSITDIIPSKIEFARDYVIFGKSSEVCEHNATIAEKYGHQDLADIWRYAATILHNTLSLKSNGRLYDRGTIYAHADRAVQSNLYFHTNNFPSVSCNITKWRDSYLRRVNWGKHPLAAPLIDKIFSHFEKKADIQMLALLSCIFCEPSPTKNQPTKPVRIQPRGSSMKMTDNFDRISKDTTSHRMFERILYRSGISTPKLFQRSSGRDVSADSLSKTWISNPALECHYGDVSLTSNQPKQLLTNCKSQSLSVSPEASGKTFRSIQSSVGLASTFAANFSRFASSSTSPPKPAANRKKISPVEQILSSLAPSSITWGNAIIPSRVVDDKSKNPMISSTLQISSKVRPCTGIKVIQDRELQRHFDNEGHATTTLLNSNHAARYLHYRAVYAELLYLWGYPVGRLEILKFTPATPAPELEGSIISAHTGLKVIGYCIKHECSLEPLPKNTEGDAVGRCEQCKLTQRQLRCTICLEPASALFTPCLACGCVNHVDCLAAYIADGSCYCPGGCDCQCTVKNCMEYFDG</sequence>